<dbReference type="InterPro" id="IPR050490">
    <property type="entry name" value="Bact_solute-bd_prot1"/>
</dbReference>
<name>A0A927BW82_9BACL</name>
<feature type="domain" description="DUF3502" evidence="2">
    <location>
        <begin position="451"/>
        <end position="519"/>
    </location>
</feature>
<dbReference type="AlphaFoldDB" id="A0A927BW82"/>
<protein>
    <submittedName>
        <fullName evidence="3">DUF3502 domain-containing protein</fullName>
    </submittedName>
</protein>
<dbReference type="RefSeq" id="WP_190919173.1">
    <property type="nucleotide sequence ID" value="NZ_JACXIZ010000026.1"/>
</dbReference>
<accession>A0A927BW82</accession>
<gene>
    <name evidence="3" type="ORF">IDH44_15520</name>
</gene>
<comment type="caution">
    <text evidence="3">The sequence shown here is derived from an EMBL/GenBank/DDBJ whole genome shotgun (WGS) entry which is preliminary data.</text>
</comment>
<feature type="chain" id="PRO_5038483147" evidence="1">
    <location>
        <begin position="21"/>
        <end position="523"/>
    </location>
</feature>
<sequence length="523" mass="57632">MKGKKMATLVLSGVLATSLAAGCSNGNGNGGNNGTDTAGNAAKTVNGVDISKEVKLVYYLWGSEGVANPDILAEINKLMKRDLNATLEVKYIDWPDVATKYPLLFASGEQFDMAHASPGAAVSYFSLASQDALVDITDMLDTVAPDLKAAIPERTWAGAQTDGRIYGVPSLYSEFTPTGFAYRSDLLDKYGMDEIDSIADMEQFMDNVLENESYPPINGNANDAFNMYRMLVDTTDMWLNAPGIALTELNLVTKSPEDYKTVFHPAFTPEFEAWAVKMREWSDKGYWPKDILSSQVDAGTNLRAANSAGYLTHAQDWIGKYGTDMQAQPESNPYFYAFAEANHKIKRKQGVENSTVISANSPNPERALLAIEKFMTDPEYYNLIQYGIEGRQYVVEDGVKKRPEGFDEKVDGGGFAAWSLRNDAFNLLSDTENPIRTELYEEWDEAAINDPYVGFSFDPKNVSTEIAAISNVNQQLGMQLMLGKTSKEPKAAVEEYRKQLEAAGIDKVITEVEAQLADFEPQG</sequence>
<reference evidence="3" key="1">
    <citation type="submission" date="2020-09" db="EMBL/GenBank/DDBJ databases">
        <title>A novel bacterium of genus Paenibacillus, isolated from South China Sea.</title>
        <authorList>
            <person name="Huang H."/>
            <person name="Mo K."/>
            <person name="Hu Y."/>
        </authorList>
    </citation>
    <scope>NUCLEOTIDE SEQUENCE</scope>
    <source>
        <strain evidence="3">IB182496</strain>
    </source>
</reference>
<feature type="signal peptide" evidence="1">
    <location>
        <begin position="1"/>
        <end position="20"/>
    </location>
</feature>
<dbReference type="EMBL" id="JACXIZ010000026">
    <property type="protein sequence ID" value="MBD2846609.1"/>
    <property type="molecule type" value="Genomic_DNA"/>
</dbReference>
<proteinExistence type="predicted"/>
<dbReference type="PANTHER" id="PTHR43649:SF17">
    <property type="entry name" value="ABC TRANSPORTER SOLUTE BINDING PROTEIN-SUGAR TRANSPORT"/>
    <property type="match status" value="1"/>
</dbReference>
<keyword evidence="4" id="KW-1185">Reference proteome</keyword>
<dbReference type="Pfam" id="PF12010">
    <property type="entry name" value="DUF3502"/>
    <property type="match status" value="1"/>
</dbReference>
<dbReference type="Proteomes" id="UP000621560">
    <property type="component" value="Unassembled WGS sequence"/>
</dbReference>
<dbReference type="PANTHER" id="PTHR43649">
    <property type="entry name" value="ARABINOSE-BINDING PROTEIN-RELATED"/>
    <property type="match status" value="1"/>
</dbReference>
<dbReference type="InterPro" id="IPR022627">
    <property type="entry name" value="DUF3502"/>
</dbReference>
<dbReference type="SUPFAM" id="SSF53850">
    <property type="entry name" value="Periplasmic binding protein-like II"/>
    <property type="match status" value="1"/>
</dbReference>
<keyword evidence="1" id="KW-0732">Signal</keyword>
<evidence type="ECO:0000256" key="1">
    <source>
        <dbReference type="SAM" id="SignalP"/>
    </source>
</evidence>
<evidence type="ECO:0000313" key="4">
    <source>
        <dbReference type="Proteomes" id="UP000621560"/>
    </source>
</evidence>
<evidence type="ECO:0000313" key="3">
    <source>
        <dbReference type="EMBL" id="MBD2846609.1"/>
    </source>
</evidence>
<dbReference type="PROSITE" id="PS51257">
    <property type="entry name" value="PROKAR_LIPOPROTEIN"/>
    <property type="match status" value="1"/>
</dbReference>
<organism evidence="3 4">
    <name type="scientific">Paenibacillus sabuli</name>
    <dbReference type="NCBI Taxonomy" id="2772509"/>
    <lineage>
        <taxon>Bacteria</taxon>
        <taxon>Bacillati</taxon>
        <taxon>Bacillota</taxon>
        <taxon>Bacilli</taxon>
        <taxon>Bacillales</taxon>
        <taxon>Paenibacillaceae</taxon>
        <taxon>Paenibacillus</taxon>
    </lineage>
</organism>
<evidence type="ECO:0000259" key="2">
    <source>
        <dbReference type="Pfam" id="PF12010"/>
    </source>
</evidence>
<dbReference type="Gene3D" id="3.40.190.10">
    <property type="entry name" value="Periplasmic binding protein-like II"/>
    <property type="match status" value="2"/>
</dbReference>